<dbReference type="Pfam" id="PF00691">
    <property type="entry name" value="OmpA"/>
    <property type="match status" value="1"/>
</dbReference>
<dbReference type="PANTHER" id="PTHR30329:SF21">
    <property type="entry name" value="LIPOPROTEIN YIAD-RELATED"/>
    <property type="match status" value="1"/>
</dbReference>
<protein>
    <submittedName>
        <fullName evidence="7">OmpA family protein</fullName>
    </submittedName>
</protein>
<reference evidence="7 8" key="1">
    <citation type="submission" date="2017-11" db="EMBL/GenBank/DDBJ databases">
        <title>Revised Sequence and Annotation of the Rhodobaca barguzinensis strain alga05 Genome.</title>
        <authorList>
            <person name="Kopejtka K."/>
            <person name="Tomasch J.M."/>
            <person name="Bunk B."/>
            <person name="Koblizek M."/>
        </authorList>
    </citation>
    <scope>NUCLEOTIDE SEQUENCE [LARGE SCALE GENOMIC DNA]</scope>
    <source>
        <strain evidence="8">alga05</strain>
    </source>
</reference>
<sequence length="343" mass="37920">MFRSKVAVVLASIVTALCITVAAQPVMAQRAIEGAAPHPMVPLPAEGYITRDEFTDFAEIEFPAAPHPGGRDPEFEETVQVEGAWRQMEYTVDGLELSLLRLYRGYVQHFESSDFEIIFSGIGEELSIRDGFTFISYQSGFLSRTPSTASESNAYILVRSPDEQNVIAVSFFSRQNARRMMINAVEIEEMAPLDLFSPTPEPEPEQEPEPEVVLVPQEVEELESGLVQDGRVIVNAILFEFDRAEILPESARALETVADLLRGRPELKLLVVGHTDGVGSFDYNLRLSVERAQAVVGWLANRGGIDASRLRAAGAGPMSPITTNRTENGRAQNRRVELVEIID</sequence>
<dbReference type="GO" id="GO:0009279">
    <property type="term" value="C:cell outer membrane"/>
    <property type="evidence" value="ECO:0007669"/>
    <property type="project" value="UniProtKB-SubCell"/>
</dbReference>
<feature type="domain" description="OmpA-like" evidence="6">
    <location>
        <begin position="226"/>
        <end position="343"/>
    </location>
</feature>
<organism evidence="7 8">
    <name type="scientific">Roseinatronobacter bogoriensis subsp. barguzinensis</name>
    <dbReference type="NCBI Taxonomy" id="441209"/>
    <lineage>
        <taxon>Bacteria</taxon>
        <taxon>Pseudomonadati</taxon>
        <taxon>Pseudomonadota</taxon>
        <taxon>Alphaproteobacteria</taxon>
        <taxon>Rhodobacterales</taxon>
        <taxon>Paracoccaceae</taxon>
        <taxon>Roseinatronobacter</taxon>
    </lineage>
</organism>
<keyword evidence="5" id="KW-0732">Signal</keyword>
<evidence type="ECO:0000313" key="8">
    <source>
        <dbReference type="Proteomes" id="UP000228948"/>
    </source>
</evidence>
<feature type="signal peptide" evidence="5">
    <location>
        <begin position="1"/>
        <end position="28"/>
    </location>
</feature>
<evidence type="ECO:0000256" key="5">
    <source>
        <dbReference type="SAM" id="SignalP"/>
    </source>
</evidence>
<feature type="chain" id="PRO_5014868714" evidence="5">
    <location>
        <begin position="29"/>
        <end position="343"/>
    </location>
</feature>
<dbReference type="OrthoDB" id="9792021at2"/>
<dbReference type="SUPFAM" id="SSF103088">
    <property type="entry name" value="OmpA-like"/>
    <property type="match status" value="1"/>
</dbReference>
<dbReference type="InterPro" id="IPR050330">
    <property type="entry name" value="Bact_OuterMem_StrucFunc"/>
</dbReference>
<evidence type="ECO:0000256" key="3">
    <source>
        <dbReference type="ARBA" id="ARBA00023237"/>
    </source>
</evidence>
<comment type="subcellular location">
    <subcellularLocation>
        <location evidence="1">Cell outer membrane</location>
    </subcellularLocation>
</comment>
<dbReference type="KEGG" id="rbg:BG454_16835"/>
<proteinExistence type="predicted"/>
<dbReference type="EMBL" id="CP024899">
    <property type="protein sequence ID" value="ATX67271.1"/>
    <property type="molecule type" value="Genomic_DNA"/>
</dbReference>
<keyword evidence="8" id="KW-1185">Reference proteome</keyword>
<keyword evidence="2 4" id="KW-0472">Membrane</keyword>
<dbReference type="RefSeq" id="WP_084635027.1">
    <property type="nucleotide sequence ID" value="NZ_CP024899.1"/>
</dbReference>
<dbReference type="STRING" id="441209.GCA_001870665_03152"/>
<evidence type="ECO:0000259" key="6">
    <source>
        <dbReference type="PROSITE" id="PS51123"/>
    </source>
</evidence>
<gene>
    <name evidence="7" type="ORF">BG454_16835</name>
</gene>
<accession>A0A2K8KCT9</accession>
<dbReference type="PRINTS" id="PR01021">
    <property type="entry name" value="OMPADOMAIN"/>
</dbReference>
<evidence type="ECO:0000256" key="2">
    <source>
        <dbReference type="ARBA" id="ARBA00023136"/>
    </source>
</evidence>
<evidence type="ECO:0000256" key="1">
    <source>
        <dbReference type="ARBA" id="ARBA00004442"/>
    </source>
</evidence>
<name>A0A2K8KCT9_9RHOB</name>
<evidence type="ECO:0000313" key="7">
    <source>
        <dbReference type="EMBL" id="ATX67271.1"/>
    </source>
</evidence>
<dbReference type="InterPro" id="IPR006664">
    <property type="entry name" value="OMP_bac"/>
</dbReference>
<dbReference type="AlphaFoldDB" id="A0A2K8KCT9"/>
<dbReference type="InterPro" id="IPR006665">
    <property type="entry name" value="OmpA-like"/>
</dbReference>
<dbReference type="InterPro" id="IPR036737">
    <property type="entry name" value="OmpA-like_sf"/>
</dbReference>
<keyword evidence="3" id="KW-0998">Cell outer membrane</keyword>
<dbReference type="PANTHER" id="PTHR30329">
    <property type="entry name" value="STATOR ELEMENT OF FLAGELLAR MOTOR COMPLEX"/>
    <property type="match status" value="1"/>
</dbReference>
<dbReference type="Proteomes" id="UP000228948">
    <property type="component" value="Chromosome"/>
</dbReference>
<dbReference type="PROSITE" id="PS51123">
    <property type="entry name" value="OMPA_2"/>
    <property type="match status" value="1"/>
</dbReference>
<dbReference type="Gene3D" id="3.30.1330.60">
    <property type="entry name" value="OmpA-like domain"/>
    <property type="match status" value="1"/>
</dbReference>
<dbReference type="CDD" id="cd07185">
    <property type="entry name" value="OmpA_C-like"/>
    <property type="match status" value="1"/>
</dbReference>
<evidence type="ECO:0000256" key="4">
    <source>
        <dbReference type="PROSITE-ProRule" id="PRU00473"/>
    </source>
</evidence>